<dbReference type="PANTHER" id="PTHR10039:SF14">
    <property type="entry name" value="NACHT DOMAIN-CONTAINING PROTEIN"/>
    <property type="match status" value="1"/>
</dbReference>
<protein>
    <recommendedName>
        <fullName evidence="3">Nephrocystin 3-like N-terminal domain-containing protein</fullName>
    </recommendedName>
</protein>
<dbReference type="InParanoid" id="A0A4S2N3H8"/>
<name>A0A4S2N3H8_9PEZI</name>
<dbReference type="Proteomes" id="UP000298138">
    <property type="component" value="Unassembled WGS sequence"/>
</dbReference>
<accession>A0A4S2N3H8</accession>
<proteinExistence type="predicted"/>
<dbReference type="EMBL" id="ML220113">
    <property type="protein sequence ID" value="TGZ83504.1"/>
    <property type="molecule type" value="Genomic_DNA"/>
</dbReference>
<feature type="coiled-coil region" evidence="2">
    <location>
        <begin position="72"/>
        <end position="99"/>
    </location>
</feature>
<keyword evidence="2" id="KW-0175">Coiled coil</keyword>
<dbReference type="PANTHER" id="PTHR10039">
    <property type="entry name" value="AMELOGENIN"/>
    <property type="match status" value="1"/>
</dbReference>
<dbReference type="SUPFAM" id="SSF52540">
    <property type="entry name" value="P-loop containing nucleoside triphosphate hydrolases"/>
    <property type="match status" value="1"/>
</dbReference>
<gene>
    <name evidence="4" type="ORF">EX30DRAFT_368854</name>
</gene>
<evidence type="ECO:0000313" key="5">
    <source>
        <dbReference type="Proteomes" id="UP000298138"/>
    </source>
</evidence>
<dbReference type="InterPro" id="IPR027417">
    <property type="entry name" value="P-loop_NTPase"/>
</dbReference>
<dbReference type="Gene3D" id="3.40.50.300">
    <property type="entry name" value="P-loop containing nucleotide triphosphate hydrolases"/>
    <property type="match status" value="1"/>
</dbReference>
<reference evidence="4 5" key="1">
    <citation type="submission" date="2019-04" db="EMBL/GenBank/DDBJ databases">
        <title>Comparative genomics and transcriptomics to analyze fruiting body development in filamentous ascomycetes.</title>
        <authorList>
            <consortium name="DOE Joint Genome Institute"/>
            <person name="Lutkenhaus R."/>
            <person name="Traeger S."/>
            <person name="Breuer J."/>
            <person name="Kuo A."/>
            <person name="Lipzen A."/>
            <person name="Pangilinan J."/>
            <person name="Dilworth D."/>
            <person name="Sandor L."/>
            <person name="Poggeler S."/>
            <person name="Barry K."/>
            <person name="Grigoriev I.V."/>
            <person name="Nowrousian M."/>
        </authorList>
    </citation>
    <scope>NUCLEOTIDE SEQUENCE [LARGE SCALE GENOMIC DNA]</scope>
    <source>
        <strain evidence="4 5">CBS 389.68</strain>
    </source>
</reference>
<dbReference type="InterPro" id="IPR056884">
    <property type="entry name" value="NPHP3-like_N"/>
</dbReference>
<feature type="domain" description="Nephrocystin 3-like N-terminal" evidence="3">
    <location>
        <begin position="223"/>
        <end position="381"/>
    </location>
</feature>
<dbReference type="STRING" id="341454.A0A4S2N3H8"/>
<evidence type="ECO:0000256" key="2">
    <source>
        <dbReference type="SAM" id="Coils"/>
    </source>
</evidence>
<evidence type="ECO:0000259" key="3">
    <source>
        <dbReference type="Pfam" id="PF24883"/>
    </source>
</evidence>
<keyword evidence="5" id="KW-1185">Reference proteome</keyword>
<dbReference type="OrthoDB" id="674604at2759"/>
<evidence type="ECO:0000256" key="1">
    <source>
        <dbReference type="ARBA" id="ARBA00022737"/>
    </source>
</evidence>
<evidence type="ECO:0000313" key="4">
    <source>
        <dbReference type="EMBL" id="TGZ83504.1"/>
    </source>
</evidence>
<dbReference type="AlphaFoldDB" id="A0A4S2N3H8"/>
<sequence length="463" mass="52541">MADPLAVPAGVIGFVSFGITVLKDLITYYQDVKDQDDEIQAVNTQLRRPLEIFTDIQSRIQESNNTVPVVKRRNIESALEKCRAEVEELDKKLQAMQTLDPPKGLRAKTQARFKGLRYPFDGKRTVREIKDIAKGLNGHMMAVMNIFQTDVTLQADKKIDGVAEDVGNVGRDIQKIGNNLEVAEVDRFLRELPRAKGAAFDSQLWAHKSKCLQGTRVDLLNDIMEWCRSSASRPCIYWLSGMAGMGKSTIACTVSKTCDDEKRLGANFFFSKDDEYLKKAQNFVTTIALQLAEHIPDLKPLMNEAIKEKQDISEKTWEIQWRHLITGPLTSLDKKKLEGFVVIIDALDECENNDDIQSILGVLAQANELHTIRLKIFVTSRPETPIRKGFGDMAMKIYQLKLLQDVSRKTIDDDIRIYFQHELKDKITPEEMHCLIEKASGLFIWAVTACLFLRSSSIMKKND</sequence>
<keyword evidence="1" id="KW-0677">Repeat</keyword>
<organism evidence="4 5">
    <name type="scientific">Ascodesmis nigricans</name>
    <dbReference type="NCBI Taxonomy" id="341454"/>
    <lineage>
        <taxon>Eukaryota</taxon>
        <taxon>Fungi</taxon>
        <taxon>Dikarya</taxon>
        <taxon>Ascomycota</taxon>
        <taxon>Pezizomycotina</taxon>
        <taxon>Pezizomycetes</taxon>
        <taxon>Pezizales</taxon>
        <taxon>Ascodesmidaceae</taxon>
        <taxon>Ascodesmis</taxon>
    </lineage>
</organism>
<dbReference type="Pfam" id="PF24883">
    <property type="entry name" value="NPHP3_N"/>
    <property type="match status" value="1"/>
</dbReference>